<dbReference type="InterPro" id="IPR036942">
    <property type="entry name" value="Beta-barrel_TonB_sf"/>
</dbReference>
<keyword evidence="8" id="KW-0998">Cell outer membrane</keyword>
<dbReference type="InterPro" id="IPR000531">
    <property type="entry name" value="Beta-barrel_TonB"/>
</dbReference>
<protein>
    <submittedName>
        <fullName evidence="11">TonB-dependent receptor</fullName>
    </submittedName>
</protein>
<dbReference type="SUPFAM" id="SSF56935">
    <property type="entry name" value="Porins"/>
    <property type="match status" value="1"/>
</dbReference>
<dbReference type="GO" id="GO:0009279">
    <property type="term" value="C:cell outer membrane"/>
    <property type="evidence" value="ECO:0007669"/>
    <property type="project" value="UniProtKB-SubCell"/>
</dbReference>
<dbReference type="PANTHER" id="PTHR30069:SF29">
    <property type="entry name" value="HEMOGLOBIN AND HEMOGLOBIN-HAPTOGLOBIN-BINDING PROTEIN 1-RELATED"/>
    <property type="match status" value="1"/>
</dbReference>
<name>A0A170QDP0_9ZZZZ</name>
<gene>
    <name evidence="11" type="ORF">MGWOODY_Mmi2104</name>
</gene>
<dbReference type="AlphaFoldDB" id="A0A170QDP0"/>
<dbReference type="PROSITE" id="PS52016">
    <property type="entry name" value="TONB_DEPENDENT_REC_3"/>
    <property type="match status" value="1"/>
</dbReference>
<evidence type="ECO:0000256" key="2">
    <source>
        <dbReference type="ARBA" id="ARBA00022448"/>
    </source>
</evidence>
<dbReference type="GO" id="GO:0044718">
    <property type="term" value="P:siderophore transmembrane transport"/>
    <property type="evidence" value="ECO:0007669"/>
    <property type="project" value="TreeGrafter"/>
</dbReference>
<evidence type="ECO:0000256" key="3">
    <source>
        <dbReference type="ARBA" id="ARBA00022692"/>
    </source>
</evidence>
<organism evidence="11">
    <name type="scientific">hydrothermal vent metagenome</name>
    <dbReference type="NCBI Taxonomy" id="652676"/>
    <lineage>
        <taxon>unclassified sequences</taxon>
        <taxon>metagenomes</taxon>
        <taxon>ecological metagenomes</taxon>
    </lineage>
</organism>
<dbReference type="Pfam" id="PF07715">
    <property type="entry name" value="Plug"/>
    <property type="match status" value="1"/>
</dbReference>
<keyword evidence="6" id="KW-0472">Membrane</keyword>
<accession>A0A170QDP0</accession>
<dbReference type="Pfam" id="PF00593">
    <property type="entry name" value="TonB_dep_Rec_b-barrel"/>
    <property type="match status" value="1"/>
</dbReference>
<dbReference type="GO" id="GO:0015344">
    <property type="term" value="F:siderophore uptake transmembrane transporter activity"/>
    <property type="evidence" value="ECO:0007669"/>
    <property type="project" value="TreeGrafter"/>
</dbReference>
<feature type="domain" description="TonB-dependent receptor plug" evidence="10">
    <location>
        <begin position="174"/>
        <end position="224"/>
    </location>
</feature>
<evidence type="ECO:0000313" key="11">
    <source>
        <dbReference type="EMBL" id="CUV10661.1"/>
    </source>
</evidence>
<evidence type="ECO:0000256" key="5">
    <source>
        <dbReference type="ARBA" id="ARBA00023077"/>
    </source>
</evidence>
<evidence type="ECO:0000256" key="7">
    <source>
        <dbReference type="ARBA" id="ARBA00023170"/>
    </source>
</evidence>
<dbReference type="Pfam" id="PF13715">
    <property type="entry name" value="CarbopepD_reg_2"/>
    <property type="match status" value="1"/>
</dbReference>
<comment type="subcellular location">
    <subcellularLocation>
        <location evidence="1">Cell outer membrane</location>
        <topology evidence="1">Multi-pass membrane protein</topology>
    </subcellularLocation>
</comment>
<evidence type="ECO:0000259" key="9">
    <source>
        <dbReference type="Pfam" id="PF00593"/>
    </source>
</evidence>
<dbReference type="SUPFAM" id="SSF49464">
    <property type="entry name" value="Carboxypeptidase regulatory domain-like"/>
    <property type="match status" value="1"/>
</dbReference>
<dbReference type="InterPro" id="IPR012910">
    <property type="entry name" value="Plug_dom"/>
</dbReference>
<keyword evidence="4" id="KW-0732">Signal</keyword>
<dbReference type="Gene3D" id="2.40.170.20">
    <property type="entry name" value="TonB-dependent receptor, beta-barrel domain"/>
    <property type="match status" value="1"/>
</dbReference>
<dbReference type="InterPro" id="IPR008969">
    <property type="entry name" value="CarboxyPept-like_regulatory"/>
</dbReference>
<dbReference type="Gene3D" id="2.60.40.1120">
    <property type="entry name" value="Carboxypeptidase-like, regulatory domain"/>
    <property type="match status" value="1"/>
</dbReference>
<evidence type="ECO:0000256" key="1">
    <source>
        <dbReference type="ARBA" id="ARBA00004571"/>
    </source>
</evidence>
<dbReference type="Gene3D" id="2.170.130.10">
    <property type="entry name" value="TonB-dependent receptor, plug domain"/>
    <property type="match status" value="1"/>
</dbReference>
<dbReference type="EMBL" id="FAXC01000460">
    <property type="protein sequence ID" value="CUV10661.1"/>
    <property type="molecule type" value="Genomic_DNA"/>
</dbReference>
<keyword evidence="2" id="KW-0813">Transport</keyword>
<evidence type="ECO:0000259" key="10">
    <source>
        <dbReference type="Pfam" id="PF07715"/>
    </source>
</evidence>
<evidence type="ECO:0000256" key="4">
    <source>
        <dbReference type="ARBA" id="ARBA00022729"/>
    </source>
</evidence>
<evidence type="ECO:0000256" key="6">
    <source>
        <dbReference type="ARBA" id="ARBA00023136"/>
    </source>
</evidence>
<reference evidence="11" key="1">
    <citation type="submission" date="2015-10" db="EMBL/GenBank/DDBJ databases">
        <authorList>
            <person name="Gilbert D.G."/>
        </authorList>
    </citation>
    <scope>NUCLEOTIDE SEQUENCE</scope>
</reference>
<dbReference type="InterPro" id="IPR039426">
    <property type="entry name" value="TonB-dep_rcpt-like"/>
</dbReference>
<dbReference type="PANTHER" id="PTHR30069">
    <property type="entry name" value="TONB-DEPENDENT OUTER MEMBRANE RECEPTOR"/>
    <property type="match status" value="1"/>
</dbReference>
<keyword evidence="5" id="KW-0798">TonB box</keyword>
<keyword evidence="3" id="KW-0812">Transmembrane</keyword>
<dbReference type="InterPro" id="IPR037066">
    <property type="entry name" value="Plug_dom_sf"/>
</dbReference>
<keyword evidence="7 11" id="KW-0675">Receptor</keyword>
<proteinExistence type="predicted"/>
<evidence type="ECO:0000256" key="8">
    <source>
        <dbReference type="ARBA" id="ARBA00023237"/>
    </source>
</evidence>
<sequence length="1022" mass="115532">MSTVKCRKKINTLTNSWTSYILIGICLQNFIWAGVSGKIYGRVTDRDNGDPLPGVNVVVVGTSQGSATDLEGEYYILNLRPGTYSVSVSMIGYQTTISRDVRVLSDHTVTLNFELSTKVLEASEIVVTADREVIIMDRSASEVHIFSEDINTVPKVRDIRDYINLEAGIENDLIRGGGLDQTTLMIDGMSFVDNRSNEPVMMVNLSSVDQISIIKGGFNAEYGNIRSGLINIITKEGSPSKYSGSIDIQYDSPQLKHDGYSLFDPMNYYLRSFLEPGVMWSGTQQGSWNTDMQESYPEFIGWNSVSANLLSDNDPSNDMTPQQARDLFLWYHRVEGSSELGQKEGQYGHKPDYNVDIGFGGPVPLIGKALGNMTFYISHHNKNDMFALPAVRDFHHESNTHLKLTMQPTNKIKVKIEGLYGEINTLSASPEGSGNNWYLNSGSDIFWSYLATSDSYADGGGSALYWPSALNPFNIYRSMVGFTFDHVLSPSTYYNIRISNVNLKNACYGPDFIRDTTVIRSFGNVTVDQAPLGFSVASNYTPSGDGMVFASLGGVTRDESEVNTLNVKFDLTSQINKKHQVKTGFELNYDDLNTSYQSQFDYAPKNNYVNQYRAYPIRMGAYIQDKIEIKGLIANLGLRLDSNSPNQDWYTVDLYSKYFSPSFKDEFTQLAPKEPAKGHLKISPRLGVSHPITDAAKLYFNYGHFYSMPSSIDMYQIGYGTAYQGIDFLGNPSAEIPKTIAYELGVEYDVNNMILVHASGYYKDVSDQIAYVGYTSIDGSVNYTTTENSNYEDIRGLEIRVQKRYGRWFTGWINYNYIVQTWGYIGRDHYYENPRDQMRYGYQNPKQEKPLARPFLRANLVLHTPKAWGPKLLGTHPLDQWQINILLGWKAGDYITWDPLETYELQDNLQWKSQYSADLRMGKNISTNKLDLMVFVDINNVFDLQYIAMQGFDGGDDWRNYMESLQLPMYEEEQYTAAGYTGGDDQVGDVYSDDKPHINMPNRGFLTYLNPRSITLGFRINF</sequence>
<feature type="domain" description="TonB-dependent receptor-like beta-barrel" evidence="9">
    <location>
        <begin position="439"/>
        <end position="941"/>
    </location>
</feature>